<comment type="caution">
    <text evidence="3">The sequence shown here is derived from an EMBL/GenBank/DDBJ whole genome shotgun (WGS) entry which is preliminary data.</text>
</comment>
<name>A0ABR9A0Z0_9GAMM</name>
<dbReference type="Proteomes" id="UP000661012">
    <property type="component" value="Unassembled WGS sequence"/>
</dbReference>
<dbReference type="InterPro" id="IPR050263">
    <property type="entry name" value="Bact_Fimbrial_Adh_Pro"/>
</dbReference>
<protein>
    <submittedName>
        <fullName evidence="3">Fimbrial protein</fullName>
    </submittedName>
</protein>
<evidence type="ECO:0000259" key="2">
    <source>
        <dbReference type="Pfam" id="PF00419"/>
    </source>
</evidence>
<evidence type="ECO:0000313" key="3">
    <source>
        <dbReference type="EMBL" id="MBD8109461.1"/>
    </source>
</evidence>
<feature type="signal peptide" evidence="1">
    <location>
        <begin position="1"/>
        <end position="40"/>
    </location>
</feature>
<reference evidence="3 4" key="1">
    <citation type="journal article" date="2020" name="FEMS Microbiol. Ecol.">
        <title>Temporal dynamics of bacterial communities during seed development and maturation.</title>
        <authorList>
            <person name="Chesneau G."/>
            <person name="Torres-Cortes G."/>
            <person name="Briand M."/>
            <person name="Darrasse A."/>
            <person name="Preveaux A."/>
            <person name="Marais C."/>
            <person name="Jacques M.A."/>
            <person name="Shade A."/>
            <person name="Barret M."/>
        </authorList>
    </citation>
    <scope>NUCLEOTIDE SEQUENCE [LARGE SCALE GENOMIC DNA]</scope>
    <source>
        <strain evidence="3 4">CFBP13732</strain>
    </source>
</reference>
<dbReference type="PANTHER" id="PTHR33420">
    <property type="entry name" value="FIMBRIAL SUBUNIT ELFA-RELATED"/>
    <property type="match status" value="1"/>
</dbReference>
<dbReference type="PANTHER" id="PTHR33420:SF4">
    <property type="entry name" value="FIMBRIAL-LIKE PROTEIN FIMF"/>
    <property type="match status" value="1"/>
</dbReference>
<dbReference type="InterPro" id="IPR008966">
    <property type="entry name" value="Adhesion_dom_sf"/>
</dbReference>
<dbReference type="Pfam" id="PF00419">
    <property type="entry name" value="Fimbrial"/>
    <property type="match status" value="1"/>
</dbReference>
<keyword evidence="4" id="KW-1185">Reference proteome</keyword>
<dbReference type="InterPro" id="IPR036937">
    <property type="entry name" value="Adhesion_dom_fimbrial_sf"/>
</dbReference>
<organism evidence="3 4">
    <name type="scientific">Erwinia persicina</name>
    <dbReference type="NCBI Taxonomy" id="55211"/>
    <lineage>
        <taxon>Bacteria</taxon>
        <taxon>Pseudomonadati</taxon>
        <taxon>Pseudomonadota</taxon>
        <taxon>Gammaproteobacteria</taxon>
        <taxon>Enterobacterales</taxon>
        <taxon>Erwiniaceae</taxon>
        <taxon>Erwinia</taxon>
    </lineage>
</organism>
<accession>A0ABR9A0Z0</accession>
<dbReference type="EMBL" id="JACYNN010000073">
    <property type="protein sequence ID" value="MBD8109461.1"/>
    <property type="molecule type" value="Genomic_DNA"/>
</dbReference>
<gene>
    <name evidence="3" type="ORF">IFT93_24255</name>
</gene>
<evidence type="ECO:0000313" key="4">
    <source>
        <dbReference type="Proteomes" id="UP000661012"/>
    </source>
</evidence>
<dbReference type="InterPro" id="IPR000259">
    <property type="entry name" value="Adhesion_dom_fimbrial"/>
</dbReference>
<dbReference type="SUPFAM" id="SSF49401">
    <property type="entry name" value="Bacterial adhesins"/>
    <property type="match status" value="1"/>
</dbReference>
<proteinExistence type="predicted"/>
<sequence length="195" mass="20445">MSILTESGKNMQRPWFKVRANSVVAAAVISLLLSCLTAHADGQLGGINIRLSGMVVALGCTVDPGDVDKPVYLGEWATKQLKKNGQTTLPVPFTIHLTGCTASGVTTTFTGTKDKANPDLLALKSDKDDYATGIAVQIMDASGKRIPIGNTAPRGVVDGNGNVTLNFRANYVATGDDGVRPGTADADTEFTLSYD</sequence>
<dbReference type="Gene3D" id="2.60.40.1090">
    <property type="entry name" value="Fimbrial-type adhesion domain"/>
    <property type="match status" value="1"/>
</dbReference>
<dbReference type="RefSeq" id="WP_137270309.1">
    <property type="nucleotide sequence ID" value="NZ_JACYNM010000074.1"/>
</dbReference>
<keyword evidence="1" id="KW-0732">Signal</keyword>
<feature type="chain" id="PRO_5045518765" evidence="1">
    <location>
        <begin position="41"/>
        <end position="195"/>
    </location>
</feature>
<evidence type="ECO:0000256" key="1">
    <source>
        <dbReference type="SAM" id="SignalP"/>
    </source>
</evidence>
<feature type="domain" description="Fimbrial-type adhesion" evidence="2">
    <location>
        <begin position="50"/>
        <end position="195"/>
    </location>
</feature>